<proteinExistence type="predicted"/>
<dbReference type="Proteomes" id="UP001221898">
    <property type="component" value="Unassembled WGS sequence"/>
</dbReference>
<evidence type="ECO:0000313" key="1">
    <source>
        <dbReference type="EMBL" id="KAJ8391772.1"/>
    </source>
</evidence>
<organism evidence="1 2">
    <name type="scientific">Aldrovandia affinis</name>
    <dbReference type="NCBI Taxonomy" id="143900"/>
    <lineage>
        <taxon>Eukaryota</taxon>
        <taxon>Metazoa</taxon>
        <taxon>Chordata</taxon>
        <taxon>Craniata</taxon>
        <taxon>Vertebrata</taxon>
        <taxon>Euteleostomi</taxon>
        <taxon>Actinopterygii</taxon>
        <taxon>Neopterygii</taxon>
        <taxon>Teleostei</taxon>
        <taxon>Notacanthiformes</taxon>
        <taxon>Halosauridae</taxon>
        <taxon>Aldrovandia</taxon>
    </lineage>
</organism>
<comment type="caution">
    <text evidence="1">The sequence shown here is derived from an EMBL/GenBank/DDBJ whole genome shotgun (WGS) entry which is preliminary data.</text>
</comment>
<gene>
    <name evidence="1" type="ORF">AAFF_G00085440</name>
</gene>
<accession>A0AAD7RWX1</accession>
<sequence length="182" mass="19586">MQASFMHSFCGILYSRAGANVPGGSHTGAHAGVSRAQLLRDSLQVQSSRAAPGISPPRTWGCDELHSLHFRALLSPRASGCYSGSRLARRRTQVKMGAGGAQVRLLRVQFLPSYGGKLVIRSGPFPLSPNEPPGDSTRFLQEPVVAAHSVSSEAIHHQRGRSLSPDRSLLPGLRAPLLYEDR</sequence>
<evidence type="ECO:0000313" key="2">
    <source>
        <dbReference type="Proteomes" id="UP001221898"/>
    </source>
</evidence>
<reference evidence="1" key="1">
    <citation type="journal article" date="2023" name="Science">
        <title>Genome structures resolve the early diversification of teleost fishes.</title>
        <authorList>
            <person name="Parey E."/>
            <person name="Louis A."/>
            <person name="Montfort J."/>
            <person name="Bouchez O."/>
            <person name="Roques C."/>
            <person name="Iampietro C."/>
            <person name="Lluch J."/>
            <person name="Castinel A."/>
            <person name="Donnadieu C."/>
            <person name="Desvignes T."/>
            <person name="Floi Bucao C."/>
            <person name="Jouanno E."/>
            <person name="Wen M."/>
            <person name="Mejri S."/>
            <person name="Dirks R."/>
            <person name="Jansen H."/>
            <person name="Henkel C."/>
            <person name="Chen W.J."/>
            <person name="Zahm M."/>
            <person name="Cabau C."/>
            <person name="Klopp C."/>
            <person name="Thompson A.W."/>
            <person name="Robinson-Rechavi M."/>
            <person name="Braasch I."/>
            <person name="Lecointre G."/>
            <person name="Bobe J."/>
            <person name="Postlethwait J.H."/>
            <person name="Berthelot C."/>
            <person name="Roest Crollius H."/>
            <person name="Guiguen Y."/>
        </authorList>
    </citation>
    <scope>NUCLEOTIDE SEQUENCE</scope>
    <source>
        <strain evidence="1">NC1722</strain>
    </source>
</reference>
<dbReference type="AlphaFoldDB" id="A0AAD7RWX1"/>
<dbReference type="EMBL" id="JAINUG010000153">
    <property type="protein sequence ID" value="KAJ8391772.1"/>
    <property type="molecule type" value="Genomic_DNA"/>
</dbReference>
<protein>
    <submittedName>
        <fullName evidence="1">Uncharacterized protein</fullName>
    </submittedName>
</protein>
<keyword evidence="2" id="KW-1185">Reference proteome</keyword>
<name>A0AAD7RWX1_9TELE</name>